<dbReference type="EMBL" id="LNQB01000089">
    <property type="protein sequence ID" value="OAP39660.1"/>
    <property type="molecule type" value="Genomic_DNA"/>
</dbReference>
<keyword evidence="2" id="KW-1185">Reference proteome</keyword>
<protein>
    <submittedName>
        <fullName evidence="1">Uncharacterized protein</fullName>
    </submittedName>
</protein>
<dbReference type="AlphaFoldDB" id="A0A178XWI1"/>
<name>A0A178XWI1_SINSA</name>
<gene>
    <name evidence="1" type="ORF">ATB98_04905</name>
</gene>
<comment type="caution">
    <text evidence="1">The sequence shown here is derived from an EMBL/GenBank/DDBJ whole genome shotgun (WGS) entry which is preliminary data.</text>
</comment>
<dbReference type="STRING" id="36856.ATB98_04905"/>
<accession>A0A178XWI1</accession>
<organism evidence="1 2">
    <name type="scientific">Sinorhizobium saheli</name>
    <dbReference type="NCBI Taxonomy" id="36856"/>
    <lineage>
        <taxon>Bacteria</taxon>
        <taxon>Pseudomonadati</taxon>
        <taxon>Pseudomonadota</taxon>
        <taxon>Alphaproteobacteria</taxon>
        <taxon>Hyphomicrobiales</taxon>
        <taxon>Rhizobiaceae</taxon>
        <taxon>Sinorhizobium/Ensifer group</taxon>
        <taxon>Sinorhizobium</taxon>
    </lineage>
</organism>
<dbReference type="InterPro" id="IPR008321">
    <property type="entry name" value="UCP032146"/>
</dbReference>
<dbReference type="Pfam" id="PF06793">
    <property type="entry name" value="UPF0262"/>
    <property type="match status" value="1"/>
</dbReference>
<dbReference type="NCBIfam" id="NF002769">
    <property type="entry name" value="PRK02853.1"/>
    <property type="match status" value="1"/>
</dbReference>
<sequence>MATAVFRIYDLSLDRSLSSRNAHLAREQAIAVDDLLEYNSFAPVGHEGGPYCLNLALADARLALQITTEQGVHVGRHHLSLTSLRRLFKDYFLICESYNDALTRPNPQRLAAIDRGRRAIHDDASELLRERLASTVAVDKNTARRLFSLLYALIADRYPSSVPKAPQPGLRKLCTGSGMGIDICMEASRAERPR</sequence>
<reference evidence="1 2" key="1">
    <citation type="submission" date="2015-11" db="EMBL/GenBank/DDBJ databases">
        <title>Ensifer anhuiense sp. nov., an effective nitrogen fixation bacterium with Glycine soja.</title>
        <authorList>
            <person name="Yan H."/>
            <person name="Chen W."/>
        </authorList>
    </citation>
    <scope>NUCLEOTIDE SEQUENCE [LARGE SCALE GENOMIC DNA]</scope>
    <source>
        <strain evidence="1 2">LMG 7837</strain>
    </source>
</reference>
<dbReference type="Proteomes" id="UP000078507">
    <property type="component" value="Unassembled WGS sequence"/>
</dbReference>
<dbReference type="OrthoDB" id="8419681at2"/>
<dbReference type="RefSeq" id="WP_066877792.1">
    <property type="nucleotide sequence ID" value="NZ_LNQB01000089.1"/>
</dbReference>
<evidence type="ECO:0000313" key="2">
    <source>
        <dbReference type="Proteomes" id="UP000078507"/>
    </source>
</evidence>
<proteinExistence type="predicted"/>
<evidence type="ECO:0000313" key="1">
    <source>
        <dbReference type="EMBL" id="OAP39660.1"/>
    </source>
</evidence>